<comment type="caution">
    <text evidence="1">The sequence shown here is derived from an EMBL/GenBank/DDBJ whole genome shotgun (WGS) entry which is preliminary data.</text>
</comment>
<sequence>MVMSTWLVGGCDSGVLIKWVLSILLHKFLIQLQISATIFTFHYFKEQCSHTNCMKMKYPFL</sequence>
<proteinExistence type="predicted"/>
<dbReference type="Proteomes" id="UP000807115">
    <property type="component" value="Chromosome 8"/>
</dbReference>
<reference evidence="1" key="2">
    <citation type="submission" date="2020-10" db="EMBL/GenBank/DDBJ databases">
        <authorList>
            <person name="Cooper E.A."/>
            <person name="Brenton Z.W."/>
            <person name="Flinn B.S."/>
            <person name="Jenkins J."/>
            <person name="Shu S."/>
            <person name="Flowers D."/>
            <person name="Luo F."/>
            <person name="Wang Y."/>
            <person name="Xia P."/>
            <person name="Barry K."/>
            <person name="Daum C."/>
            <person name="Lipzen A."/>
            <person name="Yoshinaga Y."/>
            <person name="Schmutz J."/>
            <person name="Saski C."/>
            <person name="Vermerris W."/>
            <person name="Kresovich S."/>
        </authorList>
    </citation>
    <scope>NUCLEOTIDE SEQUENCE</scope>
</reference>
<name>A0A921U7Z4_SORBI</name>
<organism evidence="1 2">
    <name type="scientific">Sorghum bicolor</name>
    <name type="common">Sorghum</name>
    <name type="synonym">Sorghum vulgare</name>
    <dbReference type="NCBI Taxonomy" id="4558"/>
    <lineage>
        <taxon>Eukaryota</taxon>
        <taxon>Viridiplantae</taxon>
        <taxon>Streptophyta</taxon>
        <taxon>Embryophyta</taxon>
        <taxon>Tracheophyta</taxon>
        <taxon>Spermatophyta</taxon>
        <taxon>Magnoliopsida</taxon>
        <taxon>Liliopsida</taxon>
        <taxon>Poales</taxon>
        <taxon>Poaceae</taxon>
        <taxon>PACMAD clade</taxon>
        <taxon>Panicoideae</taxon>
        <taxon>Andropogonodae</taxon>
        <taxon>Andropogoneae</taxon>
        <taxon>Sorghinae</taxon>
        <taxon>Sorghum</taxon>
    </lineage>
</organism>
<reference evidence="1" key="1">
    <citation type="journal article" date="2019" name="BMC Genomics">
        <title>A new reference genome for Sorghum bicolor reveals high levels of sequence similarity between sweet and grain genotypes: implications for the genetics of sugar metabolism.</title>
        <authorList>
            <person name="Cooper E.A."/>
            <person name="Brenton Z.W."/>
            <person name="Flinn B.S."/>
            <person name="Jenkins J."/>
            <person name="Shu S."/>
            <person name="Flowers D."/>
            <person name="Luo F."/>
            <person name="Wang Y."/>
            <person name="Xia P."/>
            <person name="Barry K."/>
            <person name="Daum C."/>
            <person name="Lipzen A."/>
            <person name="Yoshinaga Y."/>
            <person name="Schmutz J."/>
            <person name="Saski C."/>
            <person name="Vermerris W."/>
            <person name="Kresovich S."/>
        </authorList>
    </citation>
    <scope>NUCLEOTIDE SEQUENCE</scope>
</reference>
<dbReference type="AlphaFoldDB" id="A0A921U7Z4"/>
<protein>
    <submittedName>
        <fullName evidence="1">Uncharacterized protein</fullName>
    </submittedName>
</protein>
<dbReference type="EMBL" id="CM027687">
    <property type="protein sequence ID" value="KAG0520945.1"/>
    <property type="molecule type" value="Genomic_DNA"/>
</dbReference>
<gene>
    <name evidence="1" type="ORF">BDA96_08G118500</name>
</gene>
<evidence type="ECO:0000313" key="2">
    <source>
        <dbReference type="Proteomes" id="UP000807115"/>
    </source>
</evidence>
<accession>A0A921U7Z4</accession>
<dbReference type="EMBL" id="CM027687">
    <property type="protein sequence ID" value="KAG0520944.1"/>
    <property type="molecule type" value="Genomic_DNA"/>
</dbReference>
<evidence type="ECO:0000313" key="1">
    <source>
        <dbReference type="EMBL" id="KAG0520945.1"/>
    </source>
</evidence>